<evidence type="ECO:0000256" key="5">
    <source>
        <dbReference type="ARBA" id="ARBA00022516"/>
    </source>
</evidence>
<proteinExistence type="inferred from homology"/>
<dbReference type="SMART" id="SM00825">
    <property type="entry name" value="PKS_KS"/>
    <property type="match status" value="1"/>
</dbReference>
<dbReference type="Pfam" id="PF00109">
    <property type="entry name" value="ketoacyl-synt"/>
    <property type="match status" value="1"/>
</dbReference>
<dbReference type="Proteomes" id="UP000033047">
    <property type="component" value="Unassembled WGS sequence"/>
</dbReference>
<evidence type="ECO:0000256" key="7">
    <source>
        <dbReference type="ARBA" id="ARBA00022832"/>
    </source>
</evidence>
<feature type="domain" description="Ketosynthase family 3 (KS3)" evidence="14">
    <location>
        <begin position="3"/>
        <end position="418"/>
    </location>
</feature>
<dbReference type="Pfam" id="PF02801">
    <property type="entry name" value="Ketoacyl-synt_C"/>
    <property type="match status" value="1"/>
</dbReference>
<dbReference type="EC" id="2.3.1.179" evidence="3 11"/>
<evidence type="ECO:0000259" key="14">
    <source>
        <dbReference type="PROSITE" id="PS52004"/>
    </source>
</evidence>
<dbReference type="GeneID" id="69982791"/>
<evidence type="ECO:0000313" key="15">
    <source>
        <dbReference type="EMBL" id="KKB56879.1"/>
    </source>
</evidence>
<comment type="similarity">
    <text evidence="2 11 13">Belongs to the thiolase-like superfamily. Beta-ketoacyl-ACP synthases family.</text>
</comment>
<dbReference type="PATRIC" id="fig|927665.4.peg.1564"/>
<evidence type="ECO:0000256" key="8">
    <source>
        <dbReference type="ARBA" id="ARBA00023098"/>
    </source>
</evidence>
<dbReference type="GO" id="GO:0006633">
    <property type="term" value="P:fatty acid biosynthetic process"/>
    <property type="evidence" value="ECO:0007669"/>
    <property type="project" value="UniProtKB-UniRule"/>
</dbReference>
<keyword evidence="6 11" id="KW-0808">Transferase</keyword>
<dbReference type="SUPFAM" id="SSF53901">
    <property type="entry name" value="Thiolase-like"/>
    <property type="match status" value="2"/>
</dbReference>
<comment type="catalytic activity">
    <reaction evidence="11">
        <text>(9Z)-hexadecenoyl-[ACP] + malonyl-[ACP] + H(+) = 3-oxo-(11Z)-octadecenoyl-[ACP] + holo-[ACP] + CO2</text>
        <dbReference type="Rhea" id="RHEA:55040"/>
        <dbReference type="Rhea" id="RHEA-COMP:9623"/>
        <dbReference type="Rhea" id="RHEA-COMP:9685"/>
        <dbReference type="Rhea" id="RHEA-COMP:10800"/>
        <dbReference type="Rhea" id="RHEA-COMP:14074"/>
        <dbReference type="ChEBI" id="CHEBI:15378"/>
        <dbReference type="ChEBI" id="CHEBI:16526"/>
        <dbReference type="ChEBI" id="CHEBI:64479"/>
        <dbReference type="ChEBI" id="CHEBI:78449"/>
        <dbReference type="ChEBI" id="CHEBI:83989"/>
        <dbReference type="ChEBI" id="CHEBI:138538"/>
        <dbReference type="EC" id="2.3.1.179"/>
    </reaction>
</comment>
<dbReference type="RefSeq" id="WP_009860667.1">
    <property type="nucleotide sequence ID" value="NZ_KQ033912.1"/>
</dbReference>
<name>A0A0F5JGI4_9BACT</name>
<keyword evidence="8" id="KW-0443">Lipid metabolism</keyword>
<comment type="catalytic activity">
    <reaction evidence="11">
        <text>a fatty acyl-[ACP] + malonyl-[ACP] + H(+) = a 3-oxoacyl-[ACP] + holo-[ACP] + CO2</text>
        <dbReference type="Rhea" id="RHEA:22836"/>
        <dbReference type="Rhea" id="RHEA-COMP:9623"/>
        <dbReference type="Rhea" id="RHEA-COMP:9685"/>
        <dbReference type="Rhea" id="RHEA-COMP:9916"/>
        <dbReference type="Rhea" id="RHEA-COMP:14125"/>
        <dbReference type="ChEBI" id="CHEBI:15378"/>
        <dbReference type="ChEBI" id="CHEBI:16526"/>
        <dbReference type="ChEBI" id="CHEBI:64479"/>
        <dbReference type="ChEBI" id="CHEBI:78449"/>
        <dbReference type="ChEBI" id="CHEBI:78776"/>
        <dbReference type="ChEBI" id="CHEBI:138651"/>
    </reaction>
</comment>
<evidence type="ECO:0000256" key="6">
    <source>
        <dbReference type="ARBA" id="ARBA00022679"/>
    </source>
</evidence>
<dbReference type="AlphaFoldDB" id="A0A0F5JGI4"/>
<evidence type="ECO:0000256" key="3">
    <source>
        <dbReference type="ARBA" id="ARBA00012356"/>
    </source>
</evidence>
<comment type="caution">
    <text evidence="15">The sequence shown here is derived from an EMBL/GenBank/DDBJ whole genome shotgun (WGS) entry which is preliminary data.</text>
</comment>
<evidence type="ECO:0000256" key="12">
    <source>
        <dbReference type="PIRSR" id="PIRSR000447-1"/>
    </source>
</evidence>
<dbReference type="NCBIfam" id="TIGR03150">
    <property type="entry name" value="fabF"/>
    <property type="match status" value="1"/>
</dbReference>
<dbReference type="PROSITE" id="PS52004">
    <property type="entry name" value="KS3_2"/>
    <property type="match status" value="1"/>
</dbReference>
<dbReference type="PIRSF" id="PIRSF000447">
    <property type="entry name" value="KAS_II"/>
    <property type="match status" value="1"/>
</dbReference>
<dbReference type="EMBL" id="AQHV01000010">
    <property type="protein sequence ID" value="KKB56879.1"/>
    <property type="molecule type" value="Genomic_DNA"/>
</dbReference>
<accession>A0A0F5JGI4</accession>
<dbReference type="GO" id="GO:0005829">
    <property type="term" value="C:cytosol"/>
    <property type="evidence" value="ECO:0007669"/>
    <property type="project" value="TreeGrafter"/>
</dbReference>
<dbReference type="Gene3D" id="3.40.47.10">
    <property type="match status" value="1"/>
</dbReference>
<dbReference type="CDD" id="cd00834">
    <property type="entry name" value="KAS_I_II"/>
    <property type="match status" value="1"/>
</dbReference>
<dbReference type="PANTHER" id="PTHR11712:SF336">
    <property type="entry name" value="3-OXOACYL-[ACYL-CARRIER-PROTEIN] SYNTHASE, MITOCHONDRIAL"/>
    <property type="match status" value="1"/>
</dbReference>
<dbReference type="HOGENOM" id="CLU_000022_69_2_10"/>
<dbReference type="PROSITE" id="PS00606">
    <property type="entry name" value="KS3_1"/>
    <property type="match status" value="1"/>
</dbReference>
<dbReference type="InterPro" id="IPR016039">
    <property type="entry name" value="Thiolase-like"/>
</dbReference>
<evidence type="ECO:0000313" key="16">
    <source>
        <dbReference type="Proteomes" id="UP000033047"/>
    </source>
</evidence>
<comment type="function">
    <text evidence="11">Involved in the type II fatty acid elongation cycle. Catalyzes the elongation of a wide range of acyl-ACP by the addition of two carbons from malonyl-ACP to an acyl acceptor. Can efficiently catalyze the conversion of palmitoleoyl-ACP (cis-hexadec-9-enoyl-ACP) to cis-vaccenoyl-ACP (cis-octadec-11-enoyl-ACP), an essential step in the thermal regulation of fatty acid composition.</text>
</comment>
<evidence type="ECO:0000256" key="4">
    <source>
        <dbReference type="ARBA" id="ARBA00014657"/>
    </source>
</evidence>
<dbReference type="InterPro" id="IPR020841">
    <property type="entry name" value="PKS_Beta-ketoAc_synthase_dom"/>
</dbReference>
<sequence>MELKRVVVTGLGAITPLGNTLAETWEGLINGKSGAGPITHFDASKFKTHFACEVKGFDPLEVMDRKEARKCDRYSLLAISAAKQAVADAAMDLENENKDRIGVIFAAGIGGIRTFEEEVAGYEKTKDTIGPKFNPFFIPKMIADIAAGHISMMYGFRGPNFATVSACASSTNAIADAFNYIRLGKANAIVTGGAEAAIAAPGLGGFNAMNALSTRNESPETASRPFSASRDGFVMGEGAACLILEEMEHALARGAKIYGEIVGAGMSADAYHLTASHPEGLGAKLVMKNALEDAEMKPEEIDYINVHGTSTPVGDISEAKAILDVFGEHAYKLNISSTKSMTGHLLGAAGALEAIACIMAVNEDIVPPTINHEEGDNDPEIDYNLNFTFNKAQKRTVNAALSNTFGFGGHNASMIVKKFVK</sequence>
<dbReference type="PANTHER" id="PTHR11712">
    <property type="entry name" value="POLYKETIDE SYNTHASE-RELATED"/>
    <property type="match status" value="1"/>
</dbReference>
<keyword evidence="10 11" id="KW-0012">Acyltransferase</keyword>
<dbReference type="STRING" id="927665.HMPREF1535_01531"/>
<evidence type="ECO:0000256" key="9">
    <source>
        <dbReference type="ARBA" id="ARBA00023160"/>
    </source>
</evidence>
<organism evidence="15 16">
    <name type="scientific">Parabacteroides goldsteinii DSM 19448 = WAL 12034</name>
    <dbReference type="NCBI Taxonomy" id="927665"/>
    <lineage>
        <taxon>Bacteria</taxon>
        <taxon>Pseudomonadati</taxon>
        <taxon>Bacteroidota</taxon>
        <taxon>Bacteroidia</taxon>
        <taxon>Bacteroidales</taxon>
        <taxon>Tannerellaceae</taxon>
        <taxon>Parabacteroides</taxon>
    </lineage>
</organism>
<dbReference type="InterPro" id="IPR018201">
    <property type="entry name" value="Ketoacyl_synth_AS"/>
</dbReference>
<evidence type="ECO:0000256" key="13">
    <source>
        <dbReference type="RuleBase" id="RU003694"/>
    </source>
</evidence>
<protein>
    <recommendedName>
        <fullName evidence="4 11">3-oxoacyl-[acyl-carrier-protein] synthase 2</fullName>
        <ecNumber evidence="3 11">2.3.1.179</ecNumber>
    </recommendedName>
</protein>
<dbReference type="InterPro" id="IPR000794">
    <property type="entry name" value="Beta-ketoacyl_synthase"/>
</dbReference>
<evidence type="ECO:0000256" key="1">
    <source>
        <dbReference type="ARBA" id="ARBA00005194"/>
    </source>
</evidence>
<comment type="pathway">
    <text evidence="1 11">Lipid metabolism; fatty acid biosynthesis.</text>
</comment>
<feature type="active site" description="For beta-ketoacyl synthase activity" evidence="12">
    <location>
        <position position="167"/>
    </location>
</feature>
<evidence type="ECO:0000256" key="10">
    <source>
        <dbReference type="ARBA" id="ARBA00023315"/>
    </source>
</evidence>
<evidence type="ECO:0000256" key="11">
    <source>
        <dbReference type="PIRNR" id="PIRNR000447"/>
    </source>
</evidence>
<evidence type="ECO:0000256" key="2">
    <source>
        <dbReference type="ARBA" id="ARBA00008467"/>
    </source>
</evidence>
<dbReference type="GO" id="GO:0004315">
    <property type="term" value="F:3-oxoacyl-[acyl-carrier-protein] synthase activity"/>
    <property type="evidence" value="ECO:0007669"/>
    <property type="project" value="UniProtKB-UniRule"/>
</dbReference>
<dbReference type="FunFam" id="3.40.47.10:FF:000009">
    <property type="entry name" value="3-oxoacyl-[acyl-carrier-protein] synthase 2"/>
    <property type="match status" value="1"/>
</dbReference>
<keyword evidence="9 11" id="KW-0275">Fatty acid biosynthesis</keyword>
<dbReference type="InterPro" id="IPR014030">
    <property type="entry name" value="Ketoacyl_synth_N"/>
</dbReference>
<dbReference type="InterPro" id="IPR014031">
    <property type="entry name" value="Ketoacyl_synth_C"/>
</dbReference>
<dbReference type="UniPathway" id="UPA00094"/>
<reference evidence="15 16" key="1">
    <citation type="submission" date="2013-04" db="EMBL/GenBank/DDBJ databases">
        <title>The Genome Sequence of Parabacteroides goldsteinii DSM 19448.</title>
        <authorList>
            <consortium name="The Broad Institute Genomics Platform"/>
            <person name="Earl A."/>
            <person name="Ward D."/>
            <person name="Feldgarden M."/>
            <person name="Gevers D."/>
            <person name="Martens E."/>
            <person name="Sakamoto M."/>
            <person name="Benno Y."/>
            <person name="Song Y."/>
            <person name="Liu C."/>
            <person name="Lee J."/>
            <person name="Bolanos M."/>
            <person name="Vaisanen M.L."/>
            <person name="Finegold S.M."/>
            <person name="Walker B."/>
            <person name="Young S."/>
            <person name="Zeng Q."/>
            <person name="Gargeya S."/>
            <person name="Fitzgerald M."/>
            <person name="Haas B."/>
            <person name="Abouelleil A."/>
            <person name="Allen A.W."/>
            <person name="Alvarado L."/>
            <person name="Arachchi H.M."/>
            <person name="Berlin A.M."/>
            <person name="Chapman S.B."/>
            <person name="Gainer-Dewar J."/>
            <person name="Goldberg J."/>
            <person name="Griggs A."/>
            <person name="Gujja S."/>
            <person name="Hansen M."/>
            <person name="Howarth C."/>
            <person name="Imamovic A."/>
            <person name="Ireland A."/>
            <person name="Larimer J."/>
            <person name="McCowan C."/>
            <person name="Murphy C."/>
            <person name="Pearson M."/>
            <person name="Poon T.W."/>
            <person name="Priest M."/>
            <person name="Roberts A."/>
            <person name="Saif S."/>
            <person name="Shea T."/>
            <person name="Sisk P."/>
            <person name="Sykes S."/>
            <person name="Wortman J."/>
            <person name="Nusbaum C."/>
            <person name="Birren B."/>
        </authorList>
    </citation>
    <scope>NUCLEOTIDE SEQUENCE [LARGE SCALE GENOMIC DNA]</scope>
    <source>
        <strain evidence="15 16">DSM 19448</strain>
    </source>
</reference>
<dbReference type="NCBIfam" id="NF005589">
    <property type="entry name" value="PRK07314.1"/>
    <property type="match status" value="1"/>
</dbReference>
<dbReference type="InterPro" id="IPR017568">
    <property type="entry name" value="3-oxoacyl-ACP_synth-2"/>
</dbReference>
<gene>
    <name evidence="15" type="ORF">HMPREF1535_01531</name>
</gene>
<keyword evidence="5 11" id="KW-0444">Lipid biosynthesis</keyword>
<keyword evidence="7" id="KW-0276">Fatty acid metabolism</keyword>